<dbReference type="GO" id="GO:0008270">
    <property type="term" value="F:zinc ion binding"/>
    <property type="evidence" value="ECO:0007669"/>
    <property type="project" value="InterPro"/>
</dbReference>
<dbReference type="eggNOG" id="ENOG502S5J3">
    <property type="taxonomic scope" value="Eukaryota"/>
</dbReference>
<evidence type="ECO:0000256" key="5">
    <source>
        <dbReference type="ARBA" id="ARBA00023125"/>
    </source>
</evidence>
<dbReference type="EMBL" id="AHHD01000451">
    <property type="protein sequence ID" value="EKG12353.1"/>
    <property type="molecule type" value="Genomic_DNA"/>
</dbReference>
<dbReference type="PANTHER" id="PTHR47782:SF12">
    <property type="entry name" value="ZN(II)2CYS6 TRANSCRIPTION FACTOR (EUROFUNG)"/>
    <property type="match status" value="1"/>
</dbReference>
<evidence type="ECO:0000313" key="10">
    <source>
        <dbReference type="Proteomes" id="UP000007129"/>
    </source>
</evidence>
<evidence type="ECO:0000259" key="8">
    <source>
        <dbReference type="SMART" id="SM00906"/>
    </source>
</evidence>
<dbReference type="GO" id="GO:0000981">
    <property type="term" value="F:DNA-binding transcription factor activity, RNA polymerase II-specific"/>
    <property type="evidence" value="ECO:0007669"/>
    <property type="project" value="TreeGrafter"/>
</dbReference>
<dbReference type="HOGENOM" id="CLU_013897_0_0_1"/>
<gene>
    <name evidence="9" type="ORF">MPH_10470</name>
</gene>
<dbReference type="InterPro" id="IPR007219">
    <property type="entry name" value="XnlR_reg_dom"/>
</dbReference>
<protein>
    <submittedName>
        <fullName evidence="9">Transcription factor fungi</fullName>
    </submittedName>
</protein>
<dbReference type="Proteomes" id="UP000007129">
    <property type="component" value="Unassembled WGS sequence"/>
</dbReference>
<dbReference type="PANTHER" id="PTHR47782">
    <property type="entry name" value="ZN(II)2CYS6 TRANSCRIPTION FACTOR (EUROFUNG)-RELATED"/>
    <property type="match status" value="1"/>
</dbReference>
<dbReference type="STRING" id="1126212.K2RCT2"/>
<keyword evidence="6" id="KW-0804">Transcription</keyword>
<keyword evidence="3" id="KW-0862">Zinc</keyword>
<dbReference type="SMART" id="SM00906">
    <property type="entry name" value="Fungal_trans"/>
    <property type="match status" value="1"/>
</dbReference>
<accession>K2RCT2</accession>
<evidence type="ECO:0000256" key="2">
    <source>
        <dbReference type="ARBA" id="ARBA00022723"/>
    </source>
</evidence>
<dbReference type="AlphaFoldDB" id="K2RCT2"/>
<proteinExistence type="predicted"/>
<keyword evidence="2" id="KW-0479">Metal-binding</keyword>
<dbReference type="GO" id="GO:0005634">
    <property type="term" value="C:nucleus"/>
    <property type="evidence" value="ECO:0007669"/>
    <property type="project" value="UniProtKB-SubCell"/>
</dbReference>
<dbReference type="VEuPathDB" id="FungiDB:MPH_10470"/>
<evidence type="ECO:0000256" key="1">
    <source>
        <dbReference type="ARBA" id="ARBA00004123"/>
    </source>
</evidence>
<keyword evidence="5" id="KW-0238">DNA-binding</keyword>
<keyword evidence="7" id="KW-0539">Nucleus</keyword>
<dbReference type="GO" id="GO:0006351">
    <property type="term" value="P:DNA-templated transcription"/>
    <property type="evidence" value="ECO:0007669"/>
    <property type="project" value="InterPro"/>
</dbReference>
<reference evidence="9 10" key="1">
    <citation type="journal article" date="2012" name="BMC Genomics">
        <title>Tools to kill: Genome of one of the most destructive plant pathogenic fungi Macrophomina phaseolina.</title>
        <authorList>
            <person name="Islam M.S."/>
            <person name="Haque M.S."/>
            <person name="Islam M.M."/>
            <person name="Emdad E.M."/>
            <person name="Halim A."/>
            <person name="Hossen Q.M.M."/>
            <person name="Hossain M.Z."/>
            <person name="Ahmed B."/>
            <person name="Rahim S."/>
            <person name="Rahman M.S."/>
            <person name="Alam M.M."/>
            <person name="Hou S."/>
            <person name="Wan X."/>
            <person name="Saito J.A."/>
            <person name="Alam M."/>
        </authorList>
    </citation>
    <scope>NUCLEOTIDE SEQUENCE [LARGE SCALE GENOMIC DNA]</scope>
    <source>
        <strain evidence="9 10">MS6</strain>
    </source>
</reference>
<evidence type="ECO:0000256" key="3">
    <source>
        <dbReference type="ARBA" id="ARBA00022833"/>
    </source>
</evidence>
<comment type="subcellular location">
    <subcellularLocation>
        <location evidence="1">Nucleus</location>
    </subcellularLocation>
</comment>
<dbReference type="GO" id="GO:0045944">
    <property type="term" value="P:positive regulation of transcription by RNA polymerase II"/>
    <property type="evidence" value="ECO:0007669"/>
    <property type="project" value="TreeGrafter"/>
</dbReference>
<evidence type="ECO:0000256" key="7">
    <source>
        <dbReference type="ARBA" id="ARBA00023242"/>
    </source>
</evidence>
<dbReference type="InParanoid" id="K2RCT2"/>
<sequence>MWTHNYFRQRYVGSAAGSTFTRIFLNSLRTGNVDIPFEDLRPSVSTLRNADPTATQASLPSRAVSKILLAIYIARIHTWWPFLHLPTLRQWFRNIYEAPQTCDSSHKFVVFIILAIASIEAENAPDVPQAGNLFSPEDYFATALRFYDMIPKEPELRNLQAILLFTLYMTRSSNSSDSRSLWHISRFAMSVAIEIGAHRNSPNWEFGALDQELKNRAWWCTYGLERMIAVSTGRTLSLRNQAIDAAFPRAIPDDILSPDEARIAHFFQSKGVLPATLMFQLFAIGGDILESVYIARPRLSMSAESMQNLVNSLRKRLISWRVEAEHLATGDDCEFLEMRIWFSLLILLCNRPSPSSPEPTPEAIESCAEASKVALIDWSTLLDRGRLSPLWRTFHDILMTGLVWTYCIWKSPRRSSIEYQEVSAACSNLLKHVAKGGAHFNKFVQLYDSLAHAVLASRQRAQSQDMPTPPTPGPAFVTLPDETLLDNHFNEAMMDANASFDLHAFDDVMRRIPNFLDQDMDTNPFHV</sequence>
<evidence type="ECO:0000256" key="4">
    <source>
        <dbReference type="ARBA" id="ARBA00023015"/>
    </source>
</evidence>
<keyword evidence="4" id="KW-0805">Transcription regulation</keyword>
<dbReference type="OrthoDB" id="9970124at2759"/>
<comment type="caution">
    <text evidence="9">The sequence shown here is derived from an EMBL/GenBank/DDBJ whole genome shotgun (WGS) entry which is preliminary data.</text>
</comment>
<dbReference type="InterPro" id="IPR052202">
    <property type="entry name" value="Yeast_MetPath_Reg"/>
</dbReference>
<organism evidence="9 10">
    <name type="scientific">Macrophomina phaseolina (strain MS6)</name>
    <name type="common">Charcoal rot fungus</name>
    <dbReference type="NCBI Taxonomy" id="1126212"/>
    <lineage>
        <taxon>Eukaryota</taxon>
        <taxon>Fungi</taxon>
        <taxon>Dikarya</taxon>
        <taxon>Ascomycota</taxon>
        <taxon>Pezizomycotina</taxon>
        <taxon>Dothideomycetes</taxon>
        <taxon>Dothideomycetes incertae sedis</taxon>
        <taxon>Botryosphaeriales</taxon>
        <taxon>Botryosphaeriaceae</taxon>
        <taxon>Macrophomina</taxon>
    </lineage>
</organism>
<name>K2RCT2_MACPH</name>
<dbReference type="CDD" id="cd12148">
    <property type="entry name" value="fungal_TF_MHR"/>
    <property type="match status" value="1"/>
</dbReference>
<dbReference type="Pfam" id="PF04082">
    <property type="entry name" value="Fungal_trans"/>
    <property type="match status" value="1"/>
</dbReference>
<evidence type="ECO:0000256" key="6">
    <source>
        <dbReference type="ARBA" id="ARBA00023163"/>
    </source>
</evidence>
<feature type="domain" description="Xylanolytic transcriptional activator regulatory" evidence="8">
    <location>
        <begin position="181"/>
        <end position="254"/>
    </location>
</feature>
<dbReference type="GO" id="GO:0043565">
    <property type="term" value="F:sequence-specific DNA binding"/>
    <property type="evidence" value="ECO:0007669"/>
    <property type="project" value="TreeGrafter"/>
</dbReference>
<evidence type="ECO:0000313" key="9">
    <source>
        <dbReference type="EMBL" id="EKG12353.1"/>
    </source>
</evidence>